<feature type="compositionally biased region" description="Basic and acidic residues" evidence="1">
    <location>
        <begin position="683"/>
        <end position="695"/>
    </location>
</feature>
<dbReference type="AlphaFoldDB" id="A0A6A5KC92"/>
<feature type="compositionally biased region" description="Low complexity" evidence="1">
    <location>
        <begin position="509"/>
        <end position="521"/>
    </location>
</feature>
<accession>A0A6A5KC92</accession>
<feature type="compositionally biased region" description="Basic and acidic residues" evidence="1">
    <location>
        <begin position="642"/>
        <end position="671"/>
    </location>
</feature>
<feature type="compositionally biased region" description="Basic and acidic residues" evidence="1">
    <location>
        <begin position="872"/>
        <end position="886"/>
    </location>
</feature>
<evidence type="ECO:0000256" key="1">
    <source>
        <dbReference type="SAM" id="MobiDB-lite"/>
    </source>
</evidence>
<feature type="compositionally biased region" description="Low complexity" evidence="1">
    <location>
        <begin position="1026"/>
        <end position="1035"/>
    </location>
</feature>
<sequence length="1062" mass="117313">MYQDTATTEPPVTPPPIPARSYVRDGPAYQSKLCAIKAGIASPLASSPTSQGIFEEIDRELTDTRQRLASAIIESNRMGGGDAGRLSWESWESWEGSGAEVKTSGADSSVEEGCTKRESRLSEDGFEIRDYDALPDALRPTLLRQRPRGSRVCSKGGEKERERRGLRQGSHDEVASAADTSYLSCRDDRSLSSTYSEEKMETKVEDWLARRFPTSSSHAVEVEVDSPKQLSGECGRGFSVSRPSLSLFPPESPRTGNREYLCTPPGSPFPRPLCPMSPLGNGRDAYGNFIPSNTQDYFTAQSPTTSLNLRPVLESEPSSTTAKSPPIVRLRGGGWKGFNSFWKSAGAEEPTQEPHSTSQHTVIDQHGIARDIPAVSYAGRSMGRTPPSVQSKFSTTRPMEYPNTPESTQARLAELSAEEGTHPTYAGEHVASTNCPKTVHSAKTDGSSDRRARVNAVLEQHFGRQLSSVVPLSLTTRPLPTREQENTYGSADVPVRDDPGSPYIDTTFAQPSSQSAVASPSGYPNYSRRPTQPIVNQRPTSGGTVMSWEPQTAPREDKRWNRDDYPPPPRAPPPEPPSCLPPQVVEDEDDDVSRYSDDGDHRAPSIISTSTADDPLKDLPGLKTSGAYRKVDRDREVKRIETQRRLHEEADRRRQEIRRRQQEPRRRESDRNTIVPDDSITEVIKRRNLETRREVQPMVPVDEQHHSSPPAPSQYLPRHGRIPVHARSAQQQNHAKSSPLAISAHTPNGTPHTGGPRKKTMKKAASFAGKLSRLILAAPSDPNLKTYSSRHPPAEETRQRGMSADRSGWPTSGTGFGPSGIPLPPLDTTRLIERQKSKRPRQNKRNRENPTGWRAGFPRTGITRKDKGKGKARSEDRRSEGAEFKDLASNPVELPATPAVNISLTTGRSTGPTRPAHLGFPRSGPRAPPRQNEVAEPVPSPPSTEPYVTRREPGEILPFTPELGYPYNTHLNTFYNHARTGSITCEWVTDHTNAHQRRRCSTDSGLDEATTEAIAVCEDAAAAANMRSSFSSSSESEAEAVRWKKKSRGERLWRREDAETRR</sequence>
<protein>
    <submittedName>
        <fullName evidence="2">Uncharacterized protein</fullName>
    </submittedName>
</protein>
<feature type="compositionally biased region" description="Basic and acidic residues" evidence="1">
    <location>
        <begin position="554"/>
        <end position="565"/>
    </location>
</feature>
<feature type="region of interest" description="Disordered" evidence="1">
    <location>
        <begin position="1026"/>
        <end position="1062"/>
    </location>
</feature>
<proteinExistence type="predicted"/>
<feature type="compositionally biased region" description="Pro residues" evidence="1">
    <location>
        <begin position="566"/>
        <end position="580"/>
    </location>
</feature>
<reference evidence="2" key="1">
    <citation type="submission" date="2020-01" db="EMBL/GenBank/DDBJ databases">
        <authorList>
            <consortium name="DOE Joint Genome Institute"/>
            <person name="Haridas S."/>
            <person name="Albert R."/>
            <person name="Binder M."/>
            <person name="Bloem J."/>
            <person name="Labutti K."/>
            <person name="Salamov A."/>
            <person name="Andreopoulos B."/>
            <person name="Baker S.E."/>
            <person name="Barry K."/>
            <person name="Bills G."/>
            <person name="Bluhm B.H."/>
            <person name="Cannon C."/>
            <person name="Castanera R."/>
            <person name="Culley D.E."/>
            <person name="Daum C."/>
            <person name="Ezra D."/>
            <person name="Gonzalez J.B."/>
            <person name="Henrissat B."/>
            <person name="Kuo A."/>
            <person name="Liang C."/>
            <person name="Lipzen A."/>
            <person name="Lutzoni F."/>
            <person name="Magnuson J."/>
            <person name="Mondo S."/>
            <person name="Nolan M."/>
            <person name="Ohm R."/>
            <person name="Pangilinan J."/>
            <person name="Park H.-J."/>
            <person name="Ramirez L."/>
            <person name="Alfaro M."/>
            <person name="Sun H."/>
            <person name="Tritt A."/>
            <person name="Yoshinaga Y."/>
            <person name="Zwiers L.-H."/>
            <person name="Turgeon B.G."/>
            <person name="Goodwin S.B."/>
            <person name="Spatafora J.W."/>
            <person name="Crous P.W."/>
            <person name="Grigoriev I.V."/>
        </authorList>
    </citation>
    <scope>NUCLEOTIDE SEQUENCE</scope>
    <source>
        <strain evidence="2">P77</strain>
    </source>
</reference>
<feature type="compositionally biased region" description="Low complexity" evidence="1">
    <location>
        <begin position="1"/>
        <end position="10"/>
    </location>
</feature>
<gene>
    <name evidence="2" type="ORF">BDW02DRAFT_314122</name>
</gene>
<dbReference type="OrthoDB" id="3686245at2759"/>
<feature type="region of interest" description="Disordered" evidence="1">
    <location>
        <begin position="1"/>
        <end position="24"/>
    </location>
</feature>
<feature type="region of interest" description="Disordered" evidence="1">
    <location>
        <begin position="97"/>
        <end position="121"/>
    </location>
</feature>
<feature type="region of interest" description="Disordered" evidence="1">
    <location>
        <begin position="346"/>
        <end position="405"/>
    </location>
</feature>
<feature type="region of interest" description="Disordered" evidence="1">
    <location>
        <begin position="139"/>
        <end position="179"/>
    </location>
</feature>
<feature type="compositionally biased region" description="Polar residues" evidence="1">
    <location>
        <begin position="522"/>
        <end position="544"/>
    </location>
</feature>
<feature type="compositionally biased region" description="Basic and acidic residues" evidence="1">
    <location>
        <begin position="156"/>
        <end position="174"/>
    </location>
</feature>
<feature type="region of interest" description="Disordered" evidence="1">
    <location>
        <begin position="642"/>
        <end position="949"/>
    </location>
</feature>
<evidence type="ECO:0000313" key="2">
    <source>
        <dbReference type="EMBL" id="KAF1834978.1"/>
    </source>
</evidence>
<feature type="region of interest" description="Disordered" evidence="1">
    <location>
        <begin position="474"/>
        <end position="630"/>
    </location>
</feature>
<keyword evidence="3" id="KW-1185">Reference proteome</keyword>
<dbReference type="Proteomes" id="UP000800040">
    <property type="component" value="Unassembled WGS sequence"/>
</dbReference>
<evidence type="ECO:0000313" key="3">
    <source>
        <dbReference type="Proteomes" id="UP000800040"/>
    </source>
</evidence>
<feature type="compositionally biased region" description="Polar residues" evidence="1">
    <location>
        <begin position="387"/>
        <end position="397"/>
    </location>
</feature>
<name>A0A6A5KC92_9PLEO</name>
<feature type="compositionally biased region" description="Basic and acidic residues" evidence="1">
    <location>
        <begin position="1049"/>
        <end position="1062"/>
    </location>
</feature>
<organism evidence="2 3">
    <name type="scientific">Decorospora gaudefroyi</name>
    <dbReference type="NCBI Taxonomy" id="184978"/>
    <lineage>
        <taxon>Eukaryota</taxon>
        <taxon>Fungi</taxon>
        <taxon>Dikarya</taxon>
        <taxon>Ascomycota</taxon>
        <taxon>Pezizomycotina</taxon>
        <taxon>Dothideomycetes</taxon>
        <taxon>Pleosporomycetidae</taxon>
        <taxon>Pleosporales</taxon>
        <taxon>Pleosporineae</taxon>
        <taxon>Pleosporaceae</taxon>
        <taxon>Decorospora</taxon>
    </lineage>
</organism>
<feature type="compositionally biased region" description="Polar residues" evidence="1">
    <location>
        <begin position="353"/>
        <end position="362"/>
    </location>
</feature>
<dbReference type="EMBL" id="ML975294">
    <property type="protein sequence ID" value="KAF1834978.1"/>
    <property type="molecule type" value="Genomic_DNA"/>
</dbReference>
<feature type="compositionally biased region" description="Polar residues" evidence="1">
    <location>
        <begin position="900"/>
        <end position="912"/>
    </location>
</feature>
<feature type="compositionally biased region" description="Basic and acidic residues" evidence="1">
    <location>
        <begin position="592"/>
        <end position="603"/>
    </location>
</feature>